<dbReference type="Proteomes" id="UP000318199">
    <property type="component" value="Unassembled WGS sequence"/>
</dbReference>
<dbReference type="OrthoDB" id="8685558at2"/>
<evidence type="ECO:0000313" key="2">
    <source>
        <dbReference type="Proteomes" id="UP000318199"/>
    </source>
</evidence>
<accession>A0A562ZFA9</accession>
<gene>
    <name evidence="1" type="ORF">FN976_26945</name>
</gene>
<comment type="caution">
    <text evidence="1">The sequence shown here is derived from an EMBL/GenBank/DDBJ whole genome shotgun (WGS) entry which is preliminary data.</text>
</comment>
<proteinExistence type="predicted"/>
<keyword evidence="2" id="KW-1185">Reference proteome</keyword>
<dbReference type="AlphaFoldDB" id="A0A562ZFA9"/>
<organism evidence="1 2">
    <name type="scientific">Caenimonas sedimenti</name>
    <dbReference type="NCBI Taxonomy" id="2596921"/>
    <lineage>
        <taxon>Bacteria</taxon>
        <taxon>Pseudomonadati</taxon>
        <taxon>Pseudomonadota</taxon>
        <taxon>Betaproteobacteria</taxon>
        <taxon>Burkholderiales</taxon>
        <taxon>Comamonadaceae</taxon>
        <taxon>Caenimonas</taxon>
    </lineage>
</organism>
<evidence type="ECO:0000313" key="1">
    <source>
        <dbReference type="EMBL" id="TWO66019.1"/>
    </source>
</evidence>
<dbReference type="EMBL" id="VOBQ01000027">
    <property type="protein sequence ID" value="TWO66019.1"/>
    <property type="molecule type" value="Genomic_DNA"/>
</dbReference>
<sequence length="119" mass="12635">MELQYLLFDFTDEEGGACSFDAMASVLPAGLVPLLGEVEAVLGWAHREFGAPSAEGGGAEWDFDLHAADERDVPLAISYDVPRARVILAAAPGRVTLTLPVTGSRLFGAAFRDAFPDPD</sequence>
<name>A0A562ZFA9_9BURK</name>
<dbReference type="RefSeq" id="WP_145896853.1">
    <property type="nucleotide sequence ID" value="NZ_VOBQ01000027.1"/>
</dbReference>
<protein>
    <submittedName>
        <fullName evidence="1">Uncharacterized protein</fullName>
    </submittedName>
</protein>
<reference evidence="1 2" key="1">
    <citation type="submission" date="2019-07" db="EMBL/GenBank/DDBJ databases">
        <title>Caenimonas sedimenti sp. nov., isolated from activated sludge.</title>
        <authorList>
            <person name="Xu J."/>
        </authorList>
    </citation>
    <scope>NUCLEOTIDE SEQUENCE [LARGE SCALE GENOMIC DNA]</scope>
    <source>
        <strain evidence="1 2">HX-9-20</strain>
    </source>
</reference>